<evidence type="ECO:0000256" key="1">
    <source>
        <dbReference type="SAM" id="MobiDB-lite"/>
    </source>
</evidence>
<evidence type="ECO:0000313" key="3">
    <source>
        <dbReference type="Proteomes" id="UP000800093"/>
    </source>
</evidence>
<evidence type="ECO:0000313" key="2">
    <source>
        <dbReference type="EMBL" id="KAF2265716.1"/>
    </source>
</evidence>
<name>A0A9P4KCJ6_9PLEO</name>
<sequence length="361" mass="39651">MCYTVTWKPPCNILEHVQAMEHTCHAVKNGNLCSGRKGVVTFRTAYCSHCNTDDPSTRYSTFGEPYSLPGQSHSGQGTGNGHSSGQSSVQQGGRGPLQSSQQQKQSASRSLSDIRGHPSQPWADSRELEGGDGKLSRAQGCKPQLTNNVQDLYLRFDNPTFEGDSIKWSTSRKEIGIGLETQPSTQPRHNESRKPQLTVDASSRSRLHKNRALRPDFIVLGFNPPTEPNNHVHILYEKHLPKEDAVRATIKQHDNAPEVIAGVRTISYTLPGHPKTIHSSRDGVAPARPYSQVSLLTTALKSGNAPSSLPDHIPFPEALDSHDYSKGIDLEQRPSRPSLTKCFPSLTSSNPFRRGPAFNAH</sequence>
<reference evidence="3" key="1">
    <citation type="journal article" date="2020" name="Stud. Mycol.">
        <title>101 Dothideomycetes genomes: A test case for predicting lifestyles and emergence of pathogens.</title>
        <authorList>
            <person name="Haridas S."/>
            <person name="Albert R."/>
            <person name="Binder M."/>
            <person name="Bloem J."/>
            <person name="LaButti K."/>
            <person name="Salamov A."/>
            <person name="Andreopoulos B."/>
            <person name="Baker S."/>
            <person name="Barry K."/>
            <person name="Bills G."/>
            <person name="Bluhm B."/>
            <person name="Cannon C."/>
            <person name="Castanera R."/>
            <person name="Culley D."/>
            <person name="Daum C."/>
            <person name="Ezra D."/>
            <person name="Gonzalez J."/>
            <person name="Henrissat B."/>
            <person name="Kuo A."/>
            <person name="Liang C."/>
            <person name="Lipzen A."/>
            <person name="Lutzoni F."/>
            <person name="Magnuson J."/>
            <person name="Mondo S."/>
            <person name="Nolan M."/>
            <person name="Ohm R."/>
            <person name="Pangilinan J."/>
            <person name="Park H.-J."/>
            <person name="Ramirez L."/>
            <person name="Alfaro M."/>
            <person name="Sun H."/>
            <person name="Tritt A."/>
            <person name="Yoshinaga Y."/>
            <person name="Zwiers L.-H."/>
            <person name="Turgeon B."/>
            <person name="Goodwin S."/>
            <person name="Spatafora J."/>
            <person name="Crous P."/>
            <person name="Grigoriev I."/>
        </authorList>
    </citation>
    <scope>NUCLEOTIDE SEQUENCE [LARGE SCALE GENOMIC DNA]</scope>
    <source>
        <strain evidence="3">CBS 304.66</strain>
    </source>
</reference>
<feature type="region of interest" description="Disordered" evidence="1">
    <location>
        <begin position="178"/>
        <end position="205"/>
    </location>
</feature>
<feature type="compositionally biased region" description="Low complexity" evidence="1">
    <location>
        <begin position="98"/>
        <end position="111"/>
    </location>
</feature>
<dbReference type="EMBL" id="ML986603">
    <property type="protein sequence ID" value="KAF2265716.1"/>
    <property type="molecule type" value="Genomic_DNA"/>
</dbReference>
<accession>A0A9P4KCJ6</accession>
<proteinExistence type="predicted"/>
<keyword evidence="3" id="KW-1185">Reference proteome</keyword>
<feature type="region of interest" description="Disordered" evidence="1">
    <location>
        <begin position="61"/>
        <end position="142"/>
    </location>
</feature>
<dbReference type="Proteomes" id="UP000800093">
    <property type="component" value="Unassembled WGS sequence"/>
</dbReference>
<dbReference type="AlphaFoldDB" id="A0A9P4KCJ6"/>
<comment type="caution">
    <text evidence="2">The sequence shown here is derived from an EMBL/GenBank/DDBJ whole genome shotgun (WGS) entry which is preliminary data.</text>
</comment>
<gene>
    <name evidence="2" type="ORF">CC78DRAFT_578880</name>
</gene>
<feature type="compositionally biased region" description="Basic and acidic residues" evidence="1">
    <location>
        <begin position="124"/>
        <end position="135"/>
    </location>
</feature>
<protein>
    <submittedName>
        <fullName evidence="2">Uncharacterized protein</fullName>
    </submittedName>
</protein>
<organism evidence="2 3">
    <name type="scientific">Lojkania enalia</name>
    <dbReference type="NCBI Taxonomy" id="147567"/>
    <lineage>
        <taxon>Eukaryota</taxon>
        <taxon>Fungi</taxon>
        <taxon>Dikarya</taxon>
        <taxon>Ascomycota</taxon>
        <taxon>Pezizomycotina</taxon>
        <taxon>Dothideomycetes</taxon>
        <taxon>Pleosporomycetidae</taxon>
        <taxon>Pleosporales</taxon>
        <taxon>Pleosporales incertae sedis</taxon>
        <taxon>Lojkania</taxon>
    </lineage>
</organism>
<feature type="region of interest" description="Disordered" evidence="1">
    <location>
        <begin position="328"/>
        <end position="347"/>
    </location>
</feature>